<sequence length="92" mass="10635">MGKKNTEPVNIQEFLIPCAFNNIASFFYGALPRDHPSRLELHRVMMQLKGALTSGPLFDFMPWKLRRLLSNLPSTRNGRMDVAQVQLEEFTR</sequence>
<dbReference type="VEuPathDB" id="VectorBase:HLOH_051379"/>
<organism evidence="1 2">
    <name type="scientific">Haemaphysalis longicornis</name>
    <name type="common">Bush tick</name>
    <dbReference type="NCBI Taxonomy" id="44386"/>
    <lineage>
        <taxon>Eukaryota</taxon>
        <taxon>Metazoa</taxon>
        <taxon>Ecdysozoa</taxon>
        <taxon>Arthropoda</taxon>
        <taxon>Chelicerata</taxon>
        <taxon>Arachnida</taxon>
        <taxon>Acari</taxon>
        <taxon>Parasitiformes</taxon>
        <taxon>Ixodida</taxon>
        <taxon>Ixodoidea</taxon>
        <taxon>Ixodidae</taxon>
        <taxon>Haemaphysalinae</taxon>
        <taxon>Haemaphysalis</taxon>
    </lineage>
</organism>
<comment type="caution">
    <text evidence="1">The sequence shown here is derived from an EMBL/GenBank/DDBJ whole genome shotgun (WGS) entry which is preliminary data.</text>
</comment>
<evidence type="ECO:0008006" key="3">
    <source>
        <dbReference type="Google" id="ProtNLM"/>
    </source>
</evidence>
<reference evidence="1 2" key="1">
    <citation type="journal article" date="2020" name="Cell">
        <title>Large-Scale Comparative Analyses of Tick Genomes Elucidate Their Genetic Diversity and Vector Capacities.</title>
        <authorList>
            <consortium name="Tick Genome and Microbiome Consortium (TIGMIC)"/>
            <person name="Jia N."/>
            <person name="Wang J."/>
            <person name="Shi W."/>
            <person name="Du L."/>
            <person name="Sun Y."/>
            <person name="Zhan W."/>
            <person name="Jiang J.F."/>
            <person name="Wang Q."/>
            <person name="Zhang B."/>
            <person name="Ji P."/>
            <person name="Bell-Sakyi L."/>
            <person name="Cui X.M."/>
            <person name="Yuan T.T."/>
            <person name="Jiang B.G."/>
            <person name="Yang W.F."/>
            <person name="Lam T.T."/>
            <person name="Chang Q.C."/>
            <person name="Ding S.J."/>
            <person name="Wang X.J."/>
            <person name="Zhu J.G."/>
            <person name="Ruan X.D."/>
            <person name="Zhao L."/>
            <person name="Wei J.T."/>
            <person name="Ye R.Z."/>
            <person name="Que T.C."/>
            <person name="Du C.H."/>
            <person name="Zhou Y.H."/>
            <person name="Cheng J.X."/>
            <person name="Dai P.F."/>
            <person name="Guo W.B."/>
            <person name="Han X.H."/>
            <person name="Huang E.J."/>
            <person name="Li L.F."/>
            <person name="Wei W."/>
            <person name="Gao Y.C."/>
            <person name="Liu J.Z."/>
            <person name="Shao H.Z."/>
            <person name="Wang X."/>
            <person name="Wang C.C."/>
            <person name="Yang T.C."/>
            <person name="Huo Q.B."/>
            <person name="Li W."/>
            <person name="Chen H.Y."/>
            <person name="Chen S.E."/>
            <person name="Zhou L.G."/>
            <person name="Ni X.B."/>
            <person name="Tian J.H."/>
            <person name="Sheng Y."/>
            <person name="Liu T."/>
            <person name="Pan Y.S."/>
            <person name="Xia L.Y."/>
            <person name="Li J."/>
            <person name="Zhao F."/>
            <person name="Cao W.C."/>
        </authorList>
    </citation>
    <scope>NUCLEOTIDE SEQUENCE [LARGE SCALE GENOMIC DNA]</scope>
    <source>
        <strain evidence="1">HaeL-2018</strain>
    </source>
</reference>
<evidence type="ECO:0000313" key="2">
    <source>
        <dbReference type="Proteomes" id="UP000821853"/>
    </source>
</evidence>
<dbReference type="Proteomes" id="UP000821853">
    <property type="component" value="Unassembled WGS sequence"/>
</dbReference>
<dbReference type="EMBL" id="JABSTR010000917">
    <property type="protein sequence ID" value="KAH9383020.1"/>
    <property type="molecule type" value="Genomic_DNA"/>
</dbReference>
<protein>
    <recommendedName>
        <fullName evidence="3">Cytochrome P450</fullName>
    </recommendedName>
</protein>
<dbReference type="AlphaFoldDB" id="A0A9J6H6M5"/>
<name>A0A9J6H6M5_HAELO</name>
<keyword evidence="2" id="KW-1185">Reference proteome</keyword>
<dbReference type="OrthoDB" id="6528312at2759"/>
<evidence type="ECO:0000313" key="1">
    <source>
        <dbReference type="EMBL" id="KAH9383020.1"/>
    </source>
</evidence>
<accession>A0A9J6H6M5</accession>
<gene>
    <name evidence="1" type="ORF">HPB48_023656</name>
</gene>
<proteinExistence type="predicted"/>